<feature type="compositionally biased region" description="Basic and acidic residues" evidence="1">
    <location>
        <begin position="11"/>
        <end position="25"/>
    </location>
</feature>
<name>A0A2P2JRL9_RHIMU</name>
<dbReference type="EMBL" id="GGEC01015640">
    <property type="protein sequence ID" value="MBW96123.1"/>
    <property type="molecule type" value="Transcribed_RNA"/>
</dbReference>
<proteinExistence type="predicted"/>
<reference evidence="2" key="1">
    <citation type="submission" date="2018-02" db="EMBL/GenBank/DDBJ databases">
        <title>Rhizophora mucronata_Transcriptome.</title>
        <authorList>
            <person name="Meera S.P."/>
            <person name="Sreeshan A."/>
            <person name="Augustine A."/>
        </authorList>
    </citation>
    <scope>NUCLEOTIDE SEQUENCE</scope>
    <source>
        <tissue evidence="2">Leaf</tissue>
    </source>
</reference>
<dbReference type="AlphaFoldDB" id="A0A2P2JRL9"/>
<feature type="region of interest" description="Disordered" evidence="1">
    <location>
        <begin position="1"/>
        <end position="37"/>
    </location>
</feature>
<accession>A0A2P2JRL9</accession>
<evidence type="ECO:0000256" key="1">
    <source>
        <dbReference type="SAM" id="MobiDB-lite"/>
    </source>
</evidence>
<protein>
    <submittedName>
        <fullName evidence="2">Reticulon-like protein B1</fullName>
    </submittedName>
</protein>
<evidence type="ECO:0000313" key="2">
    <source>
        <dbReference type="EMBL" id="MBW96123.1"/>
    </source>
</evidence>
<sequence>MAGNEPGSESLVDKITEKIHSHDSSSDSDDYQASKDNDSLKSNVYRLFGREKPVHKVLGGGKRIVSLPSNFISF</sequence>
<organism evidence="2">
    <name type="scientific">Rhizophora mucronata</name>
    <name type="common">Asiatic mangrove</name>
    <dbReference type="NCBI Taxonomy" id="61149"/>
    <lineage>
        <taxon>Eukaryota</taxon>
        <taxon>Viridiplantae</taxon>
        <taxon>Streptophyta</taxon>
        <taxon>Embryophyta</taxon>
        <taxon>Tracheophyta</taxon>
        <taxon>Spermatophyta</taxon>
        <taxon>Magnoliopsida</taxon>
        <taxon>eudicotyledons</taxon>
        <taxon>Gunneridae</taxon>
        <taxon>Pentapetalae</taxon>
        <taxon>rosids</taxon>
        <taxon>fabids</taxon>
        <taxon>Malpighiales</taxon>
        <taxon>Rhizophoraceae</taxon>
        <taxon>Rhizophora</taxon>
    </lineage>
</organism>